<feature type="non-terminal residue" evidence="1">
    <location>
        <position position="130"/>
    </location>
</feature>
<dbReference type="Proteomes" id="UP001642260">
    <property type="component" value="Unassembled WGS sequence"/>
</dbReference>
<gene>
    <name evidence="1" type="ORF">ERUC_LOCUS37602</name>
</gene>
<dbReference type="EMBL" id="CAKOAT010651820">
    <property type="protein sequence ID" value="CAH8385119.1"/>
    <property type="molecule type" value="Genomic_DNA"/>
</dbReference>
<reference evidence="1 2" key="1">
    <citation type="submission" date="2022-03" db="EMBL/GenBank/DDBJ databases">
        <authorList>
            <person name="Macdonald S."/>
            <person name="Ahmed S."/>
            <person name="Newling K."/>
        </authorList>
    </citation>
    <scope>NUCLEOTIDE SEQUENCE [LARGE SCALE GENOMIC DNA]</scope>
</reference>
<dbReference type="Gene3D" id="2.40.50.140">
    <property type="entry name" value="Nucleic acid-binding proteins"/>
    <property type="match status" value="1"/>
</dbReference>
<organism evidence="1 2">
    <name type="scientific">Eruca vesicaria subsp. sativa</name>
    <name type="common">Garden rocket</name>
    <name type="synonym">Eruca sativa</name>
    <dbReference type="NCBI Taxonomy" id="29727"/>
    <lineage>
        <taxon>Eukaryota</taxon>
        <taxon>Viridiplantae</taxon>
        <taxon>Streptophyta</taxon>
        <taxon>Embryophyta</taxon>
        <taxon>Tracheophyta</taxon>
        <taxon>Spermatophyta</taxon>
        <taxon>Magnoliopsida</taxon>
        <taxon>eudicotyledons</taxon>
        <taxon>Gunneridae</taxon>
        <taxon>Pentapetalae</taxon>
        <taxon>rosids</taxon>
        <taxon>malvids</taxon>
        <taxon>Brassicales</taxon>
        <taxon>Brassicaceae</taxon>
        <taxon>Brassiceae</taxon>
        <taxon>Eruca</taxon>
    </lineage>
</organism>
<comment type="caution">
    <text evidence="1">The sequence shown here is derived from an EMBL/GenBank/DDBJ whole genome shotgun (WGS) entry which is preliminary data.</text>
</comment>
<name>A0ABC8LNV2_ERUVS</name>
<sequence length="130" mass="14465">MEPFVWYSHYMVAWFECTATIDDVLRGSIWYYISCGGCHSKATKGEKSLICTNKKCDRTEVTGVPEYMAKISVYDQSEQAVFVLLGDAGPDGVVPVPQALLETIGQTHRFIVKVSDYNLTGKIQSTTVTK</sequence>
<evidence type="ECO:0000313" key="1">
    <source>
        <dbReference type="EMBL" id="CAH8385119.1"/>
    </source>
</evidence>
<protein>
    <recommendedName>
        <fullName evidence="3">Replication factor A C-terminal domain-containing protein</fullName>
    </recommendedName>
</protein>
<proteinExistence type="predicted"/>
<dbReference type="SUPFAM" id="SSF50249">
    <property type="entry name" value="Nucleic acid-binding proteins"/>
    <property type="match status" value="1"/>
</dbReference>
<evidence type="ECO:0008006" key="3">
    <source>
        <dbReference type="Google" id="ProtNLM"/>
    </source>
</evidence>
<accession>A0ABC8LNV2</accession>
<evidence type="ECO:0000313" key="2">
    <source>
        <dbReference type="Proteomes" id="UP001642260"/>
    </source>
</evidence>
<keyword evidence="2" id="KW-1185">Reference proteome</keyword>
<dbReference type="InterPro" id="IPR012340">
    <property type="entry name" value="NA-bd_OB-fold"/>
</dbReference>
<dbReference type="AlphaFoldDB" id="A0ABC8LNV2"/>